<keyword evidence="6 8" id="KW-0408">Iron</keyword>
<dbReference type="GO" id="GO:0016705">
    <property type="term" value="F:oxidoreductase activity, acting on paired donors, with incorporation or reduction of molecular oxygen"/>
    <property type="evidence" value="ECO:0007669"/>
    <property type="project" value="InterPro"/>
</dbReference>
<keyword evidence="3 8" id="KW-0349">Heme</keyword>
<dbReference type="OMA" id="FCAFSFG"/>
<name>S3DVN1_GLAL2</name>
<dbReference type="InterPro" id="IPR036396">
    <property type="entry name" value="Cyt_P450_sf"/>
</dbReference>
<dbReference type="CDD" id="cd11061">
    <property type="entry name" value="CYP67-like"/>
    <property type="match status" value="1"/>
</dbReference>
<sequence>MDIQTLIQALKEHWKALAFTTFILYFISSAIYNLHFSPLSKYPGPLLAKISSLPNFYYTTTGNRHIWIWQCHQIYGHTFRYHPTGLLFSTAPAYRSIYATKSNVRKSPSYAVWARNEQNHNTLTVLGRVEHAVKRKVLNLAFSEKAVRYAEGRVRGEVGRWVDVLAEGEEGKGDGWSVPMNAAVVTNRLVFDIAGNLTFGVNFGLKERDGGRFRDIPEAMAELLRFMYPISQSPFINTWVYLKPRGLDRVMDYFVPKNIRMYYDFIDEQVGKRMKEEKEREKLGGDDGKEKDMFHYMFQQKKEDGNPVYSIDELRAEANLLLIAGSDTTAVTLCAFFFYITRRPLCYEKLTHEIRTTFTSASEIRTGAGLTSCTYLTACVNESLRLGVAGAGTLDRVVQLGGLIIDGEYIPAGTTVACSGWTMMHNEASFDGAYVFRPERWIANRAHGVTEADVARAWSGFNPFSAGPWNCVGQKLALMELQIVIARTMWALDVRLAPGDRTGAGMRDGWWGMRDTEHFQVRDAYVTLRDGPVVQFRKRV</sequence>
<dbReference type="PRINTS" id="PR00385">
    <property type="entry name" value="P450"/>
</dbReference>
<reference evidence="10 11" key="1">
    <citation type="journal article" date="2013" name="BMC Genomics">
        <title>Genomics-driven discovery of the pneumocandin biosynthetic gene cluster in the fungus Glarea lozoyensis.</title>
        <authorList>
            <person name="Chen L."/>
            <person name="Yue Q."/>
            <person name="Zhang X."/>
            <person name="Xiang M."/>
            <person name="Wang C."/>
            <person name="Li S."/>
            <person name="Che Y."/>
            <person name="Ortiz-Lopez F.J."/>
            <person name="Bills G.F."/>
            <person name="Liu X."/>
            <person name="An Z."/>
        </authorList>
    </citation>
    <scope>NUCLEOTIDE SEQUENCE [LARGE SCALE GENOMIC DNA]</scope>
    <source>
        <strain evidence="11">ATCC 20868 / MF5171</strain>
    </source>
</reference>
<dbReference type="STRING" id="1116229.S3DVN1"/>
<evidence type="ECO:0000256" key="8">
    <source>
        <dbReference type="PIRSR" id="PIRSR602401-1"/>
    </source>
</evidence>
<comment type="cofactor">
    <cofactor evidence="1 8">
        <name>heme</name>
        <dbReference type="ChEBI" id="CHEBI:30413"/>
    </cofactor>
</comment>
<gene>
    <name evidence="10" type="ORF">GLAREA_03420</name>
</gene>
<dbReference type="InterPro" id="IPR001128">
    <property type="entry name" value="Cyt_P450"/>
</dbReference>
<evidence type="ECO:0000256" key="6">
    <source>
        <dbReference type="ARBA" id="ARBA00023004"/>
    </source>
</evidence>
<keyword evidence="4 8" id="KW-0479">Metal-binding</keyword>
<feature type="transmembrane region" description="Helical" evidence="9">
    <location>
        <begin position="16"/>
        <end position="34"/>
    </location>
</feature>
<keyword evidence="11" id="KW-1185">Reference proteome</keyword>
<keyword evidence="9" id="KW-0812">Transmembrane</keyword>
<dbReference type="SUPFAM" id="SSF48264">
    <property type="entry name" value="Cytochrome P450"/>
    <property type="match status" value="1"/>
</dbReference>
<dbReference type="PRINTS" id="PR00463">
    <property type="entry name" value="EP450I"/>
</dbReference>
<dbReference type="EMBL" id="KE145363">
    <property type="protein sequence ID" value="EPE30453.1"/>
    <property type="molecule type" value="Genomic_DNA"/>
</dbReference>
<evidence type="ECO:0000256" key="5">
    <source>
        <dbReference type="ARBA" id="ARBA00023002"/>
    </source>
</evidence>
<evidence type="ECO:0000313" key="10">
    <source>
        <dbReference type="EMBL" id="EPE30453.1"/>
    </source>
</evidence>
<evidence type="ECO:0000256" key="4">
    <source>
        <dbReference type="ARBA" id="ARBA00022723"/>
    </source>
</evidence>
<dbReference type="InterPro" id="IPR050121">
    <property type="entry name" value="Cytochrome_P450_monoxygenase"/>
</dbReference>
<dbReference type="Gene3D" id="1.10.630.10">
    <property type="entry name" value="Cytochrome P450"/>
    <property type="match status" value="1"/>
</dbReference>
<protein>
    <submittedName>
        <fullName evidence="10">Cytochrome P450</fullName>
    </submittedName>
</protein>
<keyword evidence="5" id="KW-0560">Oxidoreductase</keyword>
<evidence type="ECO:0000256" key="1">
    <source>
        <dbReference type="ARBA" id="ARBA00001971"/>
    </source>
</evidence>
<dbReference type="PANTHER" id="PTHR24305:SF237">
    <property type="entry name" value="CYTOCHROME P450 MONOOXYGENASE ATNE-RELATED"/>
    <property type="match status" value="1"/>
</dbReference>
<dbReference type="GO" id="GO:0004497">
    <property type="term" value="F:monooxygenase activity"/>
    <property type="evidence" value="ECO:0007669"/>
    <property type="project" value="UniProtKB-KW"/>
</dbReference>
<dbReference type="KEGG" id="glz:GLAREA_03420"/>
<organism evidence="10 11">
    <name type="scientific">Glarea lozoyensis (strain ATCC 20868 / MF5171)</name>
    <dbReference type="NCBI Taxonomy" id="1116229"/>
    <lineage>
        <taxon>Eukaryota</taxon>
        <taxon>Fungi</taxon>
        <taxon>Dikarya</taxon>
        <taxon>Ascomycota</taxon>
        <taxon>Pezizomycotina</taxon>
        <taxon>Leotiomycetes</taxon>
        <taxon>Helotiales</taxon>
        <taxon>Helotiaceae</taxon>
        <taxon>Glarea</taxon>
    </lineage>
</organism>
<dbReference type="RefSeq" id="XP_008081864.1">
    <property type="nucleotide sequence ID" value="XM_008083673.1"/>
</dbReference>
<dbReference type="eggNOG" id="KOG0157">
    <property type="taxonomic scope" value="Eukaryota"/>
</dbReference>
<evidence type="ECO:0000313" key="11">
    <source>
        <dbReference type="Proteomes" id="UP000016922"/>
    </source>
</evidence>
<dbReference type="AlphaFoldDB" id="S3DVN1"/>
<comment type="similarity">
    <text evidence="2">Belongs to the cytochrome P450 family.</text>
</comment>
<evidence type="ECO:0000256" key="7">
    <source>
        <dbReference type="ARBA" id="ARBA00023033"/>
    </source>
</evidence>
<dbReference type="PANTHER" id="PTHR24305">
    <property type="entry name" value="CYTOCHROME P450"/>
    <property type="match status" value="1"/>
</dbReference>
<accession>S3DVN1</accession>
<proteinExistence type="inferred from homology"/>
<dbReference type="HOGENOM" id="CLU_001570_14_11_1"/>
<dbReference type="InterPro" id="IPR002401">
    <property type="entry name" value="Cyt_P450_E_grp-I"/>
</dbReference>
<dbReference type="GeneID" id="19462475"/>
<dbReference type="Pfam" id="PF00067">
    <property type="entry name" value="p450"/>
    <property type="match status" value="1"/>
</dbReference>
<keyword evidence="7" id="KW-0503">Monooxygenase</keyword>
<evidence type="ECO:0000256" key="2">
    <source>
        <dbReference type="ARBA" id="ARBA00010617"/>
    </source>
</evidence>
<evidence type="ECO:0000256" key="9">
    <source>
        <dbReference type="SAM" id="Phobius"/>
    </source>
</evidence>
<keyword evidence="9" id="KW-1133">Transmembrane helix</keyword>
<evidence type="ECO:0000256" key="3">
    <source>
        <dbReference type="ARBA" id="ARBA00022617"/>
    </source>
</evidence>
<keyword evidence="9" id="KW-0472">Membrane</keyword>
<dbReference type="OrthoDB" id="1470350at2759"/>
<dbReference type="GO" id="GO:0005506">
    <property type="term" value="F:iron ion binding"/>
    <property type="evidence" value="ECO:0007669"/>
    <property type="project" value="InterPro"/>
</dbReference>
<feature type="binding site" description="axial binding residue" evidence="8">
    <location>
        <position position="471"/>
    </location>
    <ligand>
        <name>heme</name>
        <dbReference type="ChEBI" id="CHEBI:30413"/>
    </ligand>
    <ligandPart>
        <name>Fe</name>
        <dbReference type="ChEBI" id="CHEBI:18248"/>
    </ligandPart>
</feature>
<dbReference type="Proteomes" id="UP000016922">
    <property type="component" value="Unassembled WGS sequence"/>
</dbReference>
<dbReference type="GO" id="GO:0020037">
    <property type="term" value="F:heme binding"/>
    <property type="evidence" value="ECO:0007669"/>
    <property type="project" value="InterPro"/>
</dbReference>